<dbReference type="PANTHER" id="PTHR32305">
    <property type="match status" value="1"/>
</dbReference>
<dbReference type="KEGG" id="fmr:Fuma_04137"/>
<feature type="compositionally biased region" description="Polar residues" evidence="2">
    <location>
        <begin position="1621"/>
        <end position="1635"/>
    </location>
</feature>
<name>A0A1P8WKA7_9PLAN</name>
<dbReference type="InterPro" id="IPR006530">
    <property type="entry name" value="YD"/>
</dbReference>
<dbReference type="InterPro" id="IPR056823">
    <property type="entry name" value="TEN-like_YD-shell"/>
</dbReference>
<dbReference type="NCBIfam" id="TIGR03696">
    <property type="entry name" value="Rhs_assc_core"/>
    <property type="match status" value="1"/>
</dbReference>
<proteinExistence type="predicted"/>
<evidence type="ECO:0000256" key="2">
    <source>
        <dbReference type="SAM" id="MobiDB-lite"/>
    </source>
</evidence>
<evidence type="ECO:0000313" key="5">
    <source>
        <dbReference type="Proteomes" id="UP000187735"/>
    </source>
</evidence>
<feature type="domain" description="Teneurin-like YD-shell" evidence="3">
    <location>
        <begin position="839"/>
        <end position="969"/>
    </location>
</feature>
<reference evidence="4 5" key="1">
    <citation type="journal article" date="2016" name="Front. Microbiol.">
        <title>Fuerstia marisgermanicae gen. nov., sp. nov., an Unusual Member of the Phylum Planctomycetes from the German Wadden Sea.</title>
        <authorList>
            <person name="Kohn T."/>
            <person name="Heuer A."/>
            <person name="Jogler M."/>
            <person name="Vollmers J."/>
            <person name="Boedeker C."/>
            <person name="Bunk B."/>
            <person name="Rast P."/>
            <person name="Borchert D."/>
            <person name="Glockner I."/>
            <person name="Freese H.M."/>
            <person name="Klenk H.P."/>
            <person name="Overmann J."/>
            <person name="Kaster A.K."/>
            <person name="Rohde M."/>
            <person name="Wiegand S."/>
            <person name="Jogler C."/>
        </authorList>
    </citation>
    <scope>NUCLEOTIDE SEQUENCE [LARGE SCALE GENOMIC DNA]</scope>
    <source>
        <strain evidence="4 5">NH11</strain>
    </source>
</reference>
<protein>
    <submittedName>
        <fullName evidence="4">Cell wall-associated polypeptide</fullName>
    </submittedName>
</protein>
<dbReference type="EMBL" id="CP017641">
    <property type="protein sequence ID" value="APZ94505.1"/>
    <property type="molecule type" value="Genomic_DNA"/>
</dbReference>
<feature type="domain" description="Teneurin-like YD-shell" evidence="3">
    <location>
        <begin position="622"/>
        <end position="768"/>
    </location>
</feature>
<dbReference type="Pfam" id="PF05593">
    <property type="entry name" value="RHS_repeat"/>
    <property type="match status" value="7"/>
</dbReference>
<feature type="domain" description="Teneurin-like YD-shell" evidence="3">
    <location>
        <begin position="1373"/>
        <end position="1505"/>
    </location>
</feature>
<feature type="domain" description="Teneurin-like YD-shell" evidence="3">
    <location>
        <begin position="1541"/>
        <end position="1843"/>
    </location>
</feature>
<dbReference type="InterPro" id="IPR031325">
    <property type="entry name" value="RHS_repeat"/>
</dbReference>
<dbReference type="STRING" id="1891926.Fuma_04137"/>
<evidence type="ECO:0000259" key="3">
    <source>
        <dbReference type="Pfam" id="PF25023"/>
    </source>
</evidence>
<accession>A0A1P8WKA7</accession>
<feature type="compositionally biased region" description="Basic and acidic residues" evidence="2">
    <location>
        <begin position="913"/>
        <end position="924"/>
    </location>
</feature>
<dbReference type="NCBIfam" id="TIGR01643">
    <property type="entry name" value="YD_repeat_2x"/>
    <property type="match status" value="13"/>
</dbReference>
<keyword evidence="5" id="KW-1185">Reference proteome</keyword>
<dbReference type="Pfam" id="PF25023">
    <property type="entry name" value="TEN_YD-shell"/>
    <property type="match status" value="4"/>
</dbReference>
<dbReference type="OrthoDB" id="232855at2"/>
<evidence type="ECO:0000313" key="4">
    <source>
        <dbReference type="EMBL" id="APZ94505.1"/>
    </source>
</evidence>
<gene>
    <name evidence="4" type="primary">wapA_3</name>
    <name evidence="4" type="ORF">Fuma_04137</name>
</gene>
<dbReference type="Proteomes" id="UP000187735">
    <property type="component" value="Chromosome"/>
</dbReference>
<evidence type="ECO:0000256" key="1">
    <source>
        <dbReference type="ARBA" id="ARBA00022737"/>
    </source>
</evidence>
<feature type="region of interest" description="Disordered" evidence="2">
    <location>
        <begin position="595"/>
        <end position="635"/>
    </location>
</feature>
<dbReference type="InterPro" id="IPR050708">
    <property type="entry name" value="T6SS_VgrG/RHS"/>
</dbReference>
<keyword evidence="1" id="KW-0677">Repeat</keyword>
<organism evidence="4 5">
    <name type="scientific">Fuerstiella marisgermanici</name>
    <dbReference type="NCBI Taxonomy" id="1891926"/>
    <lineage>
        <taxon>Bacteria</taxon>
        <taxon>Pseudomonadati</taxon>
        <taxon>Planctomycetota</taxon>
        <taxon>Planctomycetia</taxon>
        <taxon>Planctomycetales</taxon>
        <taxon>Planctomycetaceae</taxon>
        <taxon>Fuerstiella</taxon>
    </lineage>
</organism>
<dbReference type="Pfam" id="PF17963">
    <property type="entry name" value="Big_9"/>
    <property type="match status" value="1"/>
</dbReference>
<dbReference type="PANTHER" id="PTHR32305:SF15">
    <property type="entry name" value="PROTEIN RHSA-RELATED"/>
    <property type="match status" value="1"/>
</dbReference>
<dbReference type="Gene3D" id="2.180.10.10">
    <property type="entry name" value="RHS repeat-associated core"/>
    <property type="match status" value="8"/>
</dbReference>
<sequence>MPFHHARTHHNTARIPDVQGSSGRYHFAIDRLQRLWLRFDPRQILMRPQNRRRHLAWTHFSEPLESRALLSGMAPWGTSDAYNVAYDSLDTSAQSQASVLANDFDMEFDPLTAVLVGSPSDGSITLSSNGHFVYTPDSGFEGSDSFTYQAYDGTGYSGTTTVSLTVATALTPATNLDDRSSAPASNLDSFHVSRHTGGVQIRNRITTGVELVYDSTTDPNPIIGVESEYVQDANSFNYPASVDAQLTLDTIVGTSVHYNASSSLFNGDVIRLTQQVDGSSLATGRYDYELAATVNFTSGGLTSSRTFTGSTHVVNRNVSEFGDNWSIADLDQLFIDSAGVLLVDGDNVASWFEDDSGTFVSPPGPLAFSTLVENMDDTYTLTDKYGNKAEFDEDGLLTEREDRNGNSTTYEYIDADSDTVVDEIETITDHYGRETTFAYTSGLLSSITDFASRVTTIGHDAYGRLTSITRPDPDGAGPIVAPATAYGYSGTTSQLDLVIDALSNDTEIDYDFAGRFDEATYEDTSDVSIVGYLGRGLVDLASGDGTPSDPADLYYPYGATMPPSGSGMMTDQMGNDSTYHVDRFGYMTGFKDALGNRTDIERNANGQPTKQTDPDPAGAPPRPVTEYTYDSDGNLTEIEFPDDTLNTMEYNSNNFMTSFTDELDQETTYTYDAYGNVDTITDPLDNDTEYTYNTEGLVTNITFPDPDGAGSLVAPEIDYTYDVDGRLTKVTNPDSTEVDYTWDSKDRITSVSDELDRVTSYTFDEIDRLLTSTLPDPDGVGGLAAPVTTFTYDAYGNRLTVTDAAGNVTSYDYDDRHRLIELTLPDPDGVGALTSPVLEWAYDAGGRLTTETDALGNDTTYAYDALGRTVSVTSPDPDGVGSQSAAVVSYLYDSLGRLTRITDPLSNQTNFEYDSRNRKVKQTDADPDGAGPLSSPVTEWEYDDAGQLSKSIDPLDFETTYAYDDNGNLTTVTLPDPDGVGSQTSPVYTYAYDDLDRRVSTTDPLSNVSSNVYDINSRIVQLTEPDPDGGGSQSSPVTEWEYDDAGQLTKFIDPLNRETVYDHDNLGRLTKTTQPDPDGVGSLTAPEYLATYDILGNVLTTTDPLGNVTSFDYDDLSRPIKRTDPDPDGVGSLTSPVTEWAYDAAGQRTLITDPLGRSTTLAYDDAGRLTAMTLPDPDGGGALAAPVYAYEWNAAGLATMITDALGNEVSFDYDNLNRRIEQTDPDPDGAGPLSAPVTQWEYDAAGQLVARINPSGAETTYDIDGLGRIIKTTNPDPDGGGSQISTEYEFTYDAVGNVLTRVDGLDKTSSRNYDNLYRLIGTTDANLGETEFAYDGVGNLVSLTDPEGNETTWTYDDLDRMIAETNELSKTRTREYDAAGNVTVMEDRNGRERQFSYDNLNRLTQEEWISALTVIHTIDYVYDAASQPTNVADDNSEYDFTYDDLGRLIEIDNSATPDAPAVVLEMAYDVGNRRTSLTTEVDSTDDFINTYVYDDLGRLTQVSQDEQSGGNSVAEKRVDFAYNSLSQFTEIVRYANVAGTLDVATSDYSYDSANRLTGLDHQHGATALSDYEWVYDSNGQLTSVTTVDGTDDFSYDDVGQVTDVDSDYQSDESYSYDDNGNRTNAGYTTGTNNQVTSDGTYNYEYDDEGNRTKKTAISGGDYVEYEWDHANRLTTVTFKTSGGTKTKEVSYVYDAFDRRIAKDVDSNGNGTVDSGERYAYDGIGMSDIVLVFDENGDLEERLLYGPAVDFPLASEDSSGNVVWFLADQQGTIRDVADYDSGTDTTSVVNHLTYGSFGAIVSQTNSTYSPRHAFTGREWDADAELYYYRARWYDPALGRFISEDPMGFGGADANLSRYVGNAPMNYTDPTGWQRNDNSRRWPDYLLNEIDDTQTFQWMATFQALTTGEPEIGFLNGLGTGFKAIVNSGADGLAGLVSLGFWDPDDVIEVDPTSDLGYESSLLIARIGAEAAIAAATLGLAEAAQAGRLGCQSSQIANSLLIYDTAGNLSSGAQGAHDILMTGEMTPSNTLQLISGVIGIAQMPNMKVPKPNCFVAGTQVVVLSPGTGKPAATGQSTDRNWEFIIAIGAFTVASGLTVRRKRSDLEAEAGSIKRAELSPEVS</sequence>
<dbReference type="RefSeq" id="WP_083732199.1">
    <property type="nucleotide sequence ID" value="NZ_CP017641.1"/>
</dbReference>
<feature type="region of interest" description="Disordered" evidence="2">
    <location>
        <begin position="909"/>
        <end position="936"/>
    </location>
</feature>
<feature type="region of interest" description="Disordered" evidence="2">
    <location>
        <begin position="1608"/>
        <end position="1635"/>
    </location>
</feature>
<dbReference type="InterPro" id="IPR022385">
    <property type="entry name" value="Rhs_assc_core"/>
</dbReference>
<dbReference type="Gene3D" id="2.60.40.3440">
    <property type="match status" value="1"/>
</dbReference>